<dbReference type="RefSeq" id="WP_053771119.1">
    <property type="nucleotide sequence ID" value="NZ_LIST01000002.1"/>
</dbReference>
<dbReference type="STRING" id="1765655.AMR74_05800"/>
<dbReference type="Proteomes" id="UP000037747">
    <property type="component" value="Unassembled WGS sequence"/>
</dbReference>
<dbReference type="PATRIC" id="fig|1705389.3.peg.3114"/>
<dbReference type="AlphaFoldDB" id="A0A0M9AQY4"/>
<evidence type="ECO:0000313" key="3">
    <source>
        <dbReference type="Proteomes" id="UP000037747"/>
    </source>
</evidence>
<evidence type="ECO:0000313" key="2">
    <source>
        <dbReference type="EMBL" id="KOX96942.1"/>
    </source>
</evidence>
<comment type="caution">
    <text evidence="2">The sequence shown here is derived from an EMBL/GenBank/DDBJ whole genome shotgun (WGS) entry which is preliminary data.</text>
</comment>
<proteinExistence type="predicted"/>
<evidence type="ECO:0000256" key="1">
    <source>
        <dbReference type="SAM" id="Phobius"/>
    </source>
</evidence>
<keyword evidence="1" id="KW-0472">Membrane</keyword>
<feature type="transmembrane region" description="Helical" evidence="1">
    <location>
        <begin position="41"/>
        <end position="57"/>
    </location>
</feature>
<dbReference type="OrthoDB" id="377627at2157"/>
<keyword evidence="1" id="KW-0812">Transmembrane</keyword>
<accession>A0A0M9AQY4</accession>
<organism evidence="2 3">
    <name type="scientific">Halorubrum tropicale</name>
    <dbReference type="NCBI Taxonomy" id="1765655"/>
    <lineage>
        <taxon>Archaea</taxon>
        <taxon>Methanobacteriati</taxon>
        <taxon>Methanobacteriota</taxon>
        <taxon>Stenosarchaea group</taxon>
        <taxon>Halobacteria</taxon>
        <taxon>Halobacteriales</taxon>
        <taxon>Haloferacaceae</taxon>
        <taxon>Halorubrum</taxon>
    </lineage>
</organism>
<keyword evidence="3" id="KW-1185">Reference proteome</keyword>
<sequence>MSSLFPPLRGVHLAGWATCLVLALGLILVTAGGGFGETLTIGYAGFMLGYCLIWAFLRFRYESIEFRTAVDLVEGER</sequence>
<protein>
    <submittedName>
        <fullName evidence="2">Uncharacterized protein</fullName>
    </submittedName>
</protein>
<reference evidence="2 3" key="1">
    <citation type="submission" date="2015-08" db="EMBL/GenBank/DDBJ databases">
        <title>Genomes of Isolates from Cabo Rojo, PR.</title>
        <authorList>
            <person name="Sanchez-Nieves R.L."/>
            <person name="Montalvo-Rodriguez R."/>
        </authorList>
    </citation>
    <scope>NUCLEOTIDE SEQUENCE [LARGE SCALE GENOMIC DNA]</scope>
    <source>
        <strain evidence="2 3">5</strain>
    </source>
</reference>
<dbReference type="EMBL" id="LIST01000002">
    <property type="protein sequence ID" value="KOX96942.1"/>
    <property type="molecule type" value="Genomic_DNA"/>
</dbReference>
<keyword evidence="1" id="KW-1133">Transmembrane helix</keyword>
<gene>
    <name evidence="2" type="ORF">AMR74_05800</name>
</gene>
<name>A0A0M9AQY4_9EURY</name>
<feature type="transmembrane region" description="Helical" evidence="1">
    <location>
        <begin position="12"/>
        <end position="35"/>
    </location>
</feature>